<feature type="region of interest" description="Disordered" evidence="1">
    <location>
        <begin position="1"/>
        <end position="43"/>
    </location>
</feature>
<dbReference type="OrthoDB" id="2485697at2"/>
<sequence>MRGKAVNRGGSMPDRPESKLPRRHRAMSGYPTDEERRENHEEGTDIWSRRKFLTYTLGGSGAVLAAGMLGAAPFAKDAMTVNAATYGGGNGGPGSECSPFTTKQFSSVASMKAASCPEGIVVRTSSYYEIANGAAESPRGGTIYRIVARSEYDALRGNALGPTDARNGSGCIDHLLASGNVAVMFRDGAVDLAAVGLREQSDAYAAGNSAAFQAALAYPLPVLIAYGTYAFGSESIADLGQNGELDISGECRFRLAAGKIVNTDTNYGNHTAILRVQGGKRFSIRGVAFDGNRDGQTYPATRNSFGRGTVPRRTNGVLEVCPSGSAYRTQLAIVERCTFENAYLSGAMFIQSDNVIIRNNYSSDNTINGFGGAGFGSLLFEGNISRRDGWSDIYTSDRYEGDRAQLQIREWPKDYTAATEGIPVIAIAESERNKQIVVRGNTCDQAGVIGIFVRSCEQCLVTDNTIRNTGYKRRSGSYSPTAIWGDFGKFTISGNDVITQAVQPGDMLPDGIRVVGFTGNGIDRTGGPWISMRGRYYSIVSDNRIACGQTFGTGAFDDNASKRLLNNKGVIITSQCLVRGNVIEGCANIPIEAINDDNFSNEALRDIGICGNEIFNTTGSSVINLRSYGSPAGNPRNFDISGNKVYDVRSATAGSDARQMVQFSPAWVTVEVQDVTVADNRFYCLNTGDATKNYGGVRFRGSSGSRGIVIRDNQFFDTLNAVRTESFAELGIRGNTVRNGLRLLYADISTGGDAGKLSIDGNNCSGITSQCVNLNAGASGKILSEFTAIGNSWSGSGSTYSGVTPGVSPAAYNMDRNIDTMTTRIVPRRTFSGVPAFNAQHLGEIVRSADGPADYIAVQVGTGAGDWRIL</sequence>
<evidence type="ECO:0000256" key="2">
    <source>
        <dbReference type="SAM" id="Phobius"/>
    </source>
</evidence>
<gene>
    <name evidence="3" type="ORF">FE784_02500</name>
</gene>
<accession>A0A5C4TH94</accession>
<dbReference type="SUPFAM" id="SSF51126">
    <property type="entry name" value="Pectin lyase-like"/>
    <property type="match status" value="2"/>
</dbReference>
<keyword evidence="2" id="KW-0812">Transmembrane</keyword>
<proteinExistence type="predicted"/>
<organism evidence="3 4">
    <name type="scientific">Paenibacillus hemerocallicola</name>
    <dbReference type="NCBI Taxonomy" id="1172614"/>
    <lineage>
        <taxon>Bacteria</taxon>
        <taxon>Bacillati</taxon>
        <taxon>Bacillota</taxon>
        <taxon>Bacilli</taxon>
        <taxon>Bacillales</taxon>
        <taxon>Paenibacillaceae</taxon>
        <taxon>Paenibacillus</taxon>
    </lineage>
</organism>
<comment type="caution">
    <text evidence="3">The sequence shown here is derived from an EMBL/GenBank/DDBJ whole genome shotgun (WGS) entry which is preliminary data.</text>
</comment>
<dbReference type="InterPro" id="IPR011050">
    <property type="entry name" value="Pectin_lyase_fold/virulence"/>
</dbReference>
<feature type="compositionally biased region" description="Basic and acidic residues" evidence="1">
    <location>
        <begin position="33"/>
        <end position="43"/>
    </location>
</feature>
<dbReference type="AlphaFoldDB" id="A0A5C4TH94"/>
<feature type="transmembrane region" description="Helical" evidence="2">
    <location>
        <begin position="52"/>
        <end position="75"/>
    </location>
</feature>
<protein>
    <submittedName>
        <fullName evidence="3">Right-handed parallel beta-helix repeat-containing protein</fullName>
    </submittedName>
</protein>
<keyword evidence="4" id="KW-1185">Reference proteome</keyword>
<reference evidence="3 4" key="1">
    <citation type="submission" date="2019-05" db="EMBL/GenBank/DDBJ databases">
        <title>We sequenced the genome of Paenibacillus hemerocallicola KCTC 33185 for further insight into its adaptation and study the phylogeny of Paenibacillus.</title>
        <authorList>
            <person name="Narsing Rao M.P."/>
        </authorList>
    </citation>
    <scope>NUCLEOTIDE SEQUENCE [LARGE SCALE GENOMIC DNA]</scope>
    <source>
        <strain evidence="3 4">KCTC 33185</strain>
    </source>
</reference>
<dbReference type="InterPro" id="IPR012334">
    <property type="entry name" value="Pectin_lyas_fold"/>
</dbReference>
<dbReference type="EMBL" id="VDCQ01000002">
    <property type="protein sequence ID" value="TNJ68026.1"/>
    <property type="molecule type" value="Genomic_DNA"/>
</dbReference>
<evidence type="ECO:0000256" key="1">
    <source>
        <dbReference type="SAM" id="MobiDB-lite"/>
    </source>
</evidence>
<keyword evidence="2" id="KW-1133">Transmembrane helix</keyword>
<name>A0A5C4TH94_9BACL</name>
<evidence type="ECO:0000313" key="4">
    <source>
        <dbReference type="Proteomes" id="UP000307943"/>
    </source>
</evidence>
<dbReference type="InterPro" id="IPR006626">
    <property type="entry name" value="PbH1"/>
</dbReference>
<keyword evidence="2" id="KW-0472">Membrane</keyword>
<dbReference type="Proteomes" id="UP000307943">
    <property type="component" value="Unassembled WGS sequence"/>
</dbReference>
<dbReference type="SMART" id="SM00710">
    <property type="entry name" value="PbH1"/>
    <property type="match status" value="7"/>
</dbReference>
<evidence type="ECO:0000313" key="3">
    <source>
        <dbReference type="EMBL" id="TNJ68026.1"/>
    </source>
</evidence>
<dbReference type="Gene3D" id="2.160.20.10">
    <property type="entry name" value="Single-stranded right-handed beta-helix, Pectin lyase-like"/>
    <property type="match status" value="1"/>
</dbReference>